<proteinExistence type="predicted"/>
<feature type="region of interest" description="Disordered" evidence="1">
    <location>
        <begin position="1"/>
        <end position="46"/>
    </location>
</feature>
<comment type="caution">
    <text evidence="2">The sequence shown here is derived from an EMBL/GenBank/DDBJ whole genome shotgun (WGS) entry which is preliminary data.</text>
</comment>
<name>A0A8H6HKC2_9AGAR</name>
<dbReference type="Proteomes" id="UP000521943">
    <property type="component" value="Unassembled WGS sequence"/>
</dbReference>
<gene>
    <name evidence="2" type="ORF">DFP72DRAFT_917889</name>
</gene>
<evidence type="ECO:0000313" key="3">
    <source>
        <dbReference type="Proteomes" id="UP000521943"/>
    </source>
</evidence>
<organism evidence="2 3">
    <name type="scientific">Ephemerocybe angulata</name>
    <dbReference type="NCBI Taxonomy" id="980116"/>
    <lineage>
        <taxon>Eukaryota</taxon>
        <taxon>Fungi</taxon>
        <taxon>Dikarya</taxon>
        <taxon>Basidiomycota</taxon>
        <taxon>Agaricomycotina</taxon>
        <taxon>Agaricomycetes</taxon>
        <taxon>Agaricomycetidae</taxon>
        <taxon>Agaricales</taxon>
        <taxon>Agaricineae</taxon>
        <taxon>Psathyrellaceae</taxon>
        <taxon>Ephemerocybe</taxon>
    </lineage>
</organism>
<dbReference type="EMBL" id="JACGCI010000075">
    <property type="protein sequence ID" value="KAF6748016.1"/>
    <property type="molecule type" value="Genomic_DNA"/>
</dbReference>
<accession>A0A8H6HKC2</accession>
<feature type="region of interest" description="Disordered" evidence="1">
    <location>
        <begin position="362"/>
        <end position="385"/>
    </location>
</feature>
<sequence length="422" mass="48878">MQRRNSRRRRRPRSRQSHTQRRPRPPMPRRRNHTHRHYQRRRGRRGRRWGRRLNRIRLQPRPLLLIPIIRNKPPLLLLPRSQQPALPHFLPLETALGLRVVRVLDEARGERLARVWVLQARYACDFAVLEEVRAQLCDGDEGVDVHAEHDGGRGWACRVFVVLVAEFVQLTPRSPTTRLPRTHRNLPRIPNLRNLLLERLTPKLLPLKPEHPHILVLAFRLHPPSFDLLVPMLHNVPRKILVVIGSVPPRQHIPLLVQITVINELERPLLRPLRPRPLLRPGQGRRHSAMHRLSLRRRQCSNNRFQRLPLMLTQSIVTPRSRRILPVPLPRPIPRRPLPIPIPIPIPREPSTTPTAPRIIRIPTRRPRGPSSLAGDRAVPRATSRAPRIRRAVTVAVASVPSTLALTPVIVPVPHIEAGRPW</sequence>
<evidence type="ECO:0000313" key="2">
    <source>
        <dbReference type="EMBL" id="KAF6748016.1"/>
    </source>
</evidence>
<protein>
    <submittedName>
        <fullName evidence="2">Uncharacterized protein</fullName>
    </submittedName>
</protein>
<reference evidence="2 3" key="1">
    <citation type="submission" date="2020-07" db="EMBL/GenBank/DDBJ databases">
        <title>Comparative genomics of pyrophilous fungi reveals a link between fire events and developmental genes.</title>
        <authorList>
            <consortium name="DOE Joint Genome Institute"/>
            <person name="Steindorff A.S."/>
            <person name="Carver A."/>
            <person name="Calhoun S."/>
            <person name="Stillman K."/>
            <person name="Liu H."/>
            <person name="Lipzen A."/>
            <person name="Pangilinan J."/>
            <person name="Labutti K."/>
            <person name="Bruns T.D."/>
            <person name="Grigoriev I.V."/>
        </authorList>
    </citation>
    <scope>NUCLEOTIDE SEQUENCE [LARGE SCALE GENOMIC DNA]</scope>
    <source>
        <strain evidence="2 3">CBS 144469</strain>
    </source>
</reference>
<evidence type="ECO:0000256" key="1">
    <source>
        <dbReference type="SAM" id="MobiDB-lite"/>
    </source>
</evidence>
<dbReference type="AlphaFoldDB" id="A0A8H6HKC2"/>
<keyword evidence="3" id="KW-1185">Reference proteome</keyword>